<sequence>MASSGLIVLVLVYSVLFFNGVIPQASALNQLEYFLLLPQVAIGISLSLSLSLSMLHVAPTSTQKPFLYSLTRAIPPPLRSLSLSPSTHTHTHTHTQRLDPARRLGIRV</sequence>
<keyword evidence="1" id="KW-0812">Transmembrane</keyword>
<dbReference type="EMBL" id="JABFUD020000010">
    <property type="protein sequence ID" value="KAI5074995.1"/>
    <property type="molecule type" value="Genomic_DNA"/>
</dbReference>
<reference evidence="2" key="1">
    <citation type="submission" date="2021-01" db="EMBL/GenBank/DDBJ databases">
        <title>Adiantum capillus-veneris genome.</title>
        <authorList>
            <person name="Fang Y."/>
            <person name="Liao Q."/>
        </authorList>
    </citation>
    <scope>NUCLEOTIDE SEQUENCE</scope>
    <source>
        <strain evidence="2">H3</strain>
        <tissue evidence="2">Leaf</tissue>
    </source>
</reference>
<comment type="caution">
    <text evidence="2">The sequence shown here is derived from an EMBL/GenBank/DDBJ whole genome shotgun (WGS) entry which is preliminary data.</text>
</comment>
<keyword evidence="1" id="KW-1133">Transmembrane helix</keyword>
<accession>A0A9D4ZJB4</accession>
<organism evidence="2 3">
    <name type="scientific">Adiantum capillus-veneris</name>
    <name type="common">Maidenhair fern</name>
    <dbReference type="NCBI Taxonomy" id="13818"/>
    <lineage>
        <taxon>Eukaryota</taxon>
        <taxon>Viridiplantae</taxon>
        <taxon>Streptophyta</taxon>
        <taxon>Embryophyta</taxon>
        <taxon>Tracheophyta</taxon>
        <taxon>Polypodiopsida</taxon>
        <taxon>Polypodiidae</taxon>
        <taxon>Polypodiales</taxon>
        <taxon>Pteridineae</taxon>
        <taxon>Pteridaceae</taxon>
        <taxon>Vittarioideae</taxon>
        <taxon>Adiantum</taxon>
    </lineage>
</organism>
<keyword evidence="1" id="KW-0472">Membrane</keyword>
<dbReference type="AlphaFoldDB" id="A0A9D4ZJB4"/>
<name>A0A9D4ZJB4_ADICA</name>
<evidence type="ECO:0000313" key="2">
    <source>
        <dbReference type="EMBL" id="KAI5074995.1"/>
    </source>
</evidence>
<protein>
    <submittedName>
        <fullName evidence="2">Uncharacterized protein</fullName>
    </submittedName>
</protein>
<proteinExistence type="predicted"/>
<evidence type="ECO:0000313" key="3">
    <source>
        <dbReference type="Proteomes" id="UP000886520"/>
    </source>
</evidence>
<keyword evidence="3" id="KW-1185">Reference proteome</keyword>
<gene>
    <name evidence="2" type="ORF">GOP47_0010956</name>
</gene>
<evidence type="ECO:0000256" key="1">
    <source>
        <dbReference type="SAM" id="Phobius"/>
    </source>
</evidence>
<dbReference type="Proteomes" id="UP000886520">
    <property type="component" value="Chromosome 10"/>
</dbReference>
<feature type="transmembrane region" description="Helical" evidence="1">
    <location>
        <begin position="37"/>
        <end position="58"/>
    </location>
</feature>